<evidence type="ECO:0000256" key="1">
    <source>
        <dbReference type="SAM" id="MobiDB-lite"/>
    </source>
</evidence>
<dbReference type="AlphaFoldDB" id="A0AAD9GMX4"/>
<evidence type="ECO:0000313" key="3">
    <source>
        <dbReference type="Proteomes" id="UP001259832"/>
    </source>
</evidence>
<comment type="caution">
    <text evidence="2">The sequence shown here is derived from an EMBL/GenBank/DDBJ whole genome shotgun (WGS) entry which is preliminary data.</text>
</comment>
<name>A0AAD9GMX4_9STRA</name>
<gene>
    <name evidence="2" type="ORF">P3T76_007388</name>
</gene>
<feature type="region of interest" description="Disordered" evidence="1">
    <location>
        <begin position="46"/>
        <end position="125"/>
    </location>
</feature>
<keyword evidence="3" id="KW-1185">Reference proteome</keyword>
<sequence length="168" mass="19362">MASATTADVDPDGFTLYTNPFGIWNNFTGMYEEPVGRYWNRRYWAKRKQERKRTASPAKKDPQKRTKKPKVRREESSEDETASKQKTKSTAPVLQVTTDRQSGGGSGGRDARAHGHEAVANEAERSLQQLWEQRLRHPAVPERFEVLRMPEVWTLRKRIPGHRSEDAK</sequence>
<proteinExistence type="predicted"/>
<feature type="compositionally biased region" description="Polar residues" evidence="1">
    <location>
        <begin position="88"/>
        <end position="101"/>
    </location>
</feature>
<dbReference type="EMBL" id="JASMQC010000012">
    <property type="protein sequence ID" value="KAK1941522.1"/>
    <property type="molecule type" value="Genomic_DNA"/>
</dbReference>
<accession>A0AAD9GMX4</accession>
<organism evidence="2 3">
    <name type="scientific">Phytophthora citrophthora</name>
    <dbReference type="NCBI Taxonomy" id="4793"/>
    <lineage>
        <taxon>Eukaryota</taxon>
        <taxon>Sar</taxon>
        <taxon>Stramenopiles</taxon>
        <taxon>Oomycota</taxon>
        <taxon>Peronosporomycetes</taxon>
        <taxon>Peronosporales</taxon>
        <taxon>Peronosporaceae</taxon>
        <taxon>Phytophthora</taxon>
    </lineage>
</organism>
<protein>
    <submittedName>
        <fullName evidence="2">Uncharacterized protein</fullName>
    </submittedName>
</protein>
<feature type="compositionally biased region" description="Basic and acidic residues" evidence="1">
    <location>
        <begin position="109"/>
        <end position="125"/>
    </location>
</feature>
<evidence type="ECO:0000313" key="2">
    <source>
        <dbReference type="EMBL" id="KAK1941522.1"/>
    </source>
</evidence>
<dbReference type="Proteomes" id="UP001259832">
    <property type="component" value="Unassembled WGS sequence"/>
</dbReference>
<reference evidence="2" key="1">
    <citation type="submission" date="2023-08" db="EMBL/GenBank/DDBJ databases">
        <title>Reference Genome Resource for the Citrus Pathogen Phytophthora citrophthora.</title>
        <authorList>
            <person name="Moller H."/>
            <person name="Coetzee B."/>
            <person name="Rose L.J."/>
            <person name="Van Niekerk J.M."/>
        </authorList>
    </citation>
    <scope>NUCLEOTIDE SEQUENCE</scope>
    <source>
        <strain evidence="2">STE-U-9442</strain>
    </source>
</reference>